<reference evidence="6 7" key="1">
    <citation type="submission" date="2018-12" db="EMBL/GenBank/DDBJ databases">
        <title>Amycolatopsis eburnea sp. nov. actinomycete associate with arbuscular mycorrhiza fungal spore.</title>
        <authorList>
            <person name="Lumyong S."/>
            <person name="Chaiya L."/>
        </authorList>
    </citation>
    <scope>NUCLEOTIDE SEQUENCE [LARGE SCALE GENOMIC DNA]</scope>
    <source>
        <strain evidence="6 7">GLM-1</strain>
    </source>
</reference>
<evidence type="ECO:0000256" key="2">
    <source>
        <dbReference type="ARBA" id="ARBA00022692"/>
    </source>
</evidence>
<evidence type="ECO:0000256" key="3">
    <source>
        <dbReference type="ARBA" id="ARBA00022989"/>
    </source>
</evidence>
<dbReference type="OrthoDB" id="6717392at2"/>
<protein>
    <submittedName>
        <fullName evidence="6">Ion transporter</fullName>
    </submittedName>
</protein>
<evidence type="ECO:0000256" key="4">
    <source>
        <dbReference type="ARBA" id="ARBA00023136"/>
    </source>
</evidence>
<accession>A0A427TAL4</accession>
<dbReference type="InterPro" id="IPR027359">
    <property type="entry name" value="Volt_channel_dom_sf"/>
</dbReference>
<keyword evidence="2 5" id="KW-0812">Transmembrane</keyword>
<dbReference type="EMBL" id="RSEC01000036">
    <property type="protein sequence ID" value="RSD19440.1"/>
    <property type="molecule type" value="Genomic_DNA"/>
</dbReference>
<feature type="transmembrane region" description="Helical" evidence="5">
    <location>
        <begin position="26"/>
        <end position="44"/>
    </location>
</feature>
<organism evidence="6 7">
    <name type="scientific">Amycolatopsis eburnea</name>
    <dbReference type="NCBI Taxonomy" id="2267691"/>
    <lineage>
        <taxon>Bacteria</taxon>
        <taxon>Bacillati</taxon>
        <taxon>Actinomycetota</taxon>
        <taxon>Actinomycetes</taxon>
        <taxon>Pseudonocardiales</taxon>
        <taxon>Pseudonocardiaceae</taxon>
        <taxon>Amycolatopsis</taxon>
    </lineage>
</organism>
<dbReference type="Gene3D" id="1.20.120.350">
    <property type="entry name" value="Voltage-gated potassium channels. Chain C"/>
    <property type="match status" value="1"/>
</dbReference>
<evidence type="ECO:0000313" key="7">
    <source>
        <dbReference type="Proteomes" id="UP000267081"/>
    </source>
</evidence>
<dbReference type="Proteomes" id="UP000267081">
    <property type="component" value="Unassembled WGS sequence"/>
</dbReference>
<keyword evidence="7" id="KW-1185">Reference proteome</keyword>
<keyword evidence="4 5" id="KW-0472">Membrane</keyword>
<evidence type="ECO:0000256" key="1">
    <source>
        <dbReference type="ARBA" id="ARBA00004141"/>
    </source>
</evidence>
<gene>
    <name evidence="6" type="ORF">EIY87_14125</name>
</gene>
<name>A0A427TAL4_9PSEU</name>
<dbReference type="AlphaFoldDB" id="A0A427TAL4"/>
<comment type="subcellular location">
    <subcellularLocation>
        <location evidence="1">Membrane</location>
        <topology evidence="1">Multi-pass membrane protein</topology>
    </subcellularLocation>
</comment>
<dbReference type="RefSeq" id="WP_125308157.1">
    <property type="nucleotide sequence ID" value="NZ_RSEC01000036.1"/>
</dbReference>
<sequence length="284" mass="32163">MTTLRDAREPELNSGILPGNVRADDWIMLILAAGSVGLLGFMVLSPPARDTGLVIFSVDCGICGVFFLEFLWRWRKRRWARKFLVRNWYELFAMIPVAHPAMAAHKFVSVVLLLIRIGRAADRAVGEQFTYRLVDKLSEPIVKAIKKPVTIAVLDEVVKVLETGNYPENLAKSLGANKEELRAIITEKIAADPQLGRLKRLPFHDEIVRACVDTSFRVLLEVLLDPRIDDFFSAVVRDNREQIRLAVQLGLNDMDDAEKEKSLPVRTQHTAALEYDRLHPKSRP</sequence>
<evidence type="ECO:0000256" key="5">
    <source>
        <dbReference type="SAM" id="Phobius"/>
    </source>
</evidence>
<comment type="caution">
    <text evidence="6">The sequence shown here is derived from an EMBL/GenBank/DDBJ whole genome shotgun (WGS) entry which is preliminary data.</text>
</comment>
<dbReference type="GO" id="GO:0016020">
    <property type="term" value="C:membrane"/>
    <property type="evidence" value="ECO:0007669"/>
    <property type="project" value="UniProtKB-SubCell"/>
</dbReference>
<proteinExistence type="predicted"/>
<evidence type="ECO:0000313" key="6">
    <source>
        <dbReference type="EMBL" id="RSD19440.1"/>
    </source>
</evidence>
<feature type="transmembrane region" description="Helical" evidence="5">
    <location>
        <begin position="51"/>
        <end position="72"/>
    </location>
</feature>
<keyword evidence="3 5" id="KW-1133">Transmembrane helix</keyword>
<dbReference type="SUPFAM" id="SSF81324">
    <property type="entry name" value="Voltage-gated potassium channels"/>
    <property type="match status" value="1"/>
</dbReference>